<organism evidence="1">
    <name type="scientific">Arion vulgaris</name>
    <dbReference type="NCBI Taxonomy" id="1028688"/>
    <lineage>
        <taxon>Eukaryota</taxon>
        <taxon>Metazoa</taxon>
        <taxon>Spiralia</taxon>
        <taxon>Lophotrochozoa</taxon>
        <taxon>Mollusca</taxon>
        <taxon>Gastropoda</taxon>
        <taxon>Heterobranchia</taxon>
        <taxon>Euthyneura</taxon>
        <taxon>Panpulmonata</taxon>
        <taxon>Eupulmonata</taxon>
        <taxon>Stylommatophora</taxon>
        <taxon>Helicina</taxon>
        <taxon>Arionoidea</taxon>
        <taxon>Arionidae</taxon>
        <taxon>Arion</taxon>
    </lineage>
</organism>
<dbReference type="AlphaFoldDB" id="A0A0B7B040"/>
<protein>
    <submittedName>
        <fullName evidence="1">Uncharacterized protein</fullName>
    </submittedName>
</protein>
<accession>A0A0B7B040</accession>
<evidence type="ECO:0000313" key="1">
    <source>
        <dbReference type="EMBL" id="CEK86393.1"/>
    </source>
</evidence>
<dbReference type="EMBL" id="HACG01039528">
    <property type="protein sequence ID" value="CEK86393.1"/>
    <property type="molecule type" value="Transcribed_RNA"/>
</dbReference>
<gene>
    <name evidence="1" type="primary">ORF153467</name>
</gene>
<proteinExistence type="predicted"/>
<name>A0A0B7B040_9EUPU</name>
<reference evidence="1" key="1">
    <citation type="submission" date="2014-12" db="EMBL/GenBank/DDBJ databases">
        <title>Insight into the proteome of Arion vulgaris.</title>
        <authorList>
            <person name="Aradska J."/>
            <person name="Bulat T."/>
            <person name="Smidak R."/>
            <person name="Sarate P."/>
            <person name="Gangsoo J."/>
            <person name="Sialana F."/>
            <person name="Bilban M."/>
            <person name="Lubec G."/>
        </authorList>
    </citation>
    <scope>NUCLEOTIDE SEQUENCE</scope>
    <source>
        <tissue evidence="1">Skin</tissue>
    </source>
</reference>
<sequence length="83" mass="9403">MEEVAGELARDGEYLMGSVMRATFCKQHTTGNGDKHTISYHHMGRFVMTVEPLLTNLCQSYTLLLKSLTYVNVCVNLNNVRSY</sequence>